<name>A0A1C3K797_9BURK</name>
<keyword evidence="1 4" id="KW-0808">Transferase</keyword>
<proteinExistence type="predicted"/>
<dbReference type="InterPro" id="IPR016039">
    <property type="entry name" value="Thiolase-like"/>
</dbReference>
<evidence type="ECO:0000313" key="6">
    <source>
        <dbReference type="Proteomes" id="UP000078558"/>
    </source>
</evidence>
<sequence length="319" mass="33696">MSTVTIERVESHLAGEPIKIDAVAGRLGLRPTEIAVFRKIYGLDALHFDPDQDIHDLVLPAPRRLLAALDAATRASIRYVIYAHTMQTVAPPDVDLARQIRDRLGLFHAEAFALGQQACVSSLGAVDLAGKLLAAEGSPGQHALIVTGEQAYSSQIQLIPHSAIMAEAGAACLVSRDGVGDVVRAFAVHTHGGYAAGLLLDEDGIRGFGAAYPEALASVIRQAVDEAGLSLDEIALVIPHNVNAISWKQVIKTIGLPPECFFLDNIARTSHCYASDAFVNYTTLRDAGRLAPGRHYVVASVGLGATFGAMVLTHGGTAP</sequence>
<reference evidence="5 6" key="2">
    <citation type="submission" date="2017-08" db="EMBL/GenBank/DDBJ databases">
        <authorList>
            <person name="de Groot N.N."/>
        </authorList>
    </citation>
    <scope>NUCLEOTIDE SEQUENCE [LARGE SCALE GENOMIC DNA]</scope>
    <source>
        <strain evidence="5">Orrdi1</strain>
    </source>
</reference>
<dbReference type="GO" id="GO:0044550">
    <property type="term" value="P:secondary metabolite biosynthetic process"/>
    <property type="evidence" value="ECO:0007669"/>
    <property type="project" value="TreeGrafter"/>
</dbReference>
<evidence type="ECO:0000313" key="4">
    <source>
        <dbReference type="EMBL" id="SBT27390.1"/>
    </source>
</evidence>
<dbReference type="InterPro" id="IPR013747">
    <property type="entry name" value="ACP_syn_III_C"/>
</dbReference>
<evidence type="ECO:0000259" key="3">
    <source>
        <dbReference type="Pfam" id="PF08541"/>
    </source>
</evidence>
<dbReference type="OrthoDB" id="2636646at2"/>
<evidence type="ECO:0000256" key="1">
    <source>
        <dbReference type="ARBA" id="ARBA00022679"/>
    </source>
</evidence>
<dbReference type="AlphaFoldDB" id="A0A1C3K797"/>
<dbReference type="EC" id="2.3.1.41" evidence="4"/>
<dbReference type="EMBL" id="LT907988">
    <property type="protein sequence ID" value="SOE50006.1"/>
    <property type="molecule type" value="Genomic_DNA"/>
</dbReference>
<evidence type="ECO:0000313" key="5">
    <source>
        <dbReference type="EMBL" id="SOE50006.1"/>
    </source>
</evidence>
<keyword evidence="6" id="KW-1185">Reference proteome</keyword>
<dbReference type="PANTHER" id="PTHR34069">
    <property type="entry name" value="3-OXOACYL-[ACYL-CARRIER-PROTEIN] SYNTHASE 3"/>
    <property type="match status" value="1"/>
</dbReference>
<gene>
    <name evidence="4" type="ORF">ODI_03977</name>
    <name evidence="5" type="ORF">ODI_R2447</name>
</gene>
<evidence type="ECO:0000256" key="2">
    <source>
        <dbReference type="ARBA" id="ARBA00023315"/>
    </source>
</evidence>
<dbReference type="RefSeq" id="WP_067758858.1">
    <property type="nucleotide sequence ID" value="NZ_LT907988.1"/>
</dbReference>
<dbReference type="Gene3D" id="3.40.47.10">
    <property type="match status" value="2"/>
</dbReference>
<dbReference type="GO" id="GO:0004315">
    <property type="term" value="F:3-oxoacyl-[acyl-carrier-protein] synthase activity"/>
    <property type="evidence" value="ECO:0007669"/>
    <property type="project" value="UniProtKB-EC"/>
</dbReference>
<dbReference type="Pfam" id="PF08541">
    <property type="entry name" value="ACP_syn_III_C"/>
    <property type="match status" value="1"/>
</dbReference>
<dbReference type="Proteomes" id="UP000078558">
    <property type="component" value="Chromosome I"/>
</dbReference>
<dbReference type="SUPFAM" id="SSF53901">
    <property type="entry name" value="Thiolase-like"/>
    <property type="match status" value="1"/>
</dbReference>
<dbReference type="EMBL" id="FLRC01000053">
    <property type="protein sequence ID" value="SBT27390.1"/>
    <property type="molecule type" value="Genomic_DNA"/>
</dbReference>
<dbReference type="PANTHER" id="PTHR34069:SF2">
    <property type="entry name" value="BETA-KETOACYL-[ACYL-CARRIER-PROTEIN] SYNTHASE III"/>
    <property type="match status" value="1"/>
</dbReference>
<dbReference type="STRING" id="1851544.ODI_03977"/>
<reference evidence="4 6" key="1">
    <citation type="submission" date="2016-06" db="EMBL/GenBank/DDBJ databases">
        <authorList>
            <person name="Kjaerup R.B."/>
            <person name="Dalgaard T.S."/>
            <person name="Juul-Madsen H.R."/>
        </authorList>
    </citation>
    <scope>NUCLEOTIDE SEQUENCE [LARGE SCALE GENOMIC DNA]</scope>
    <source>
        <strain evidence="4">Orrdi1</strain>
    </source>
</reference>
<feature type="domain" description="Beta-ketoacyl-[acyl-carrier-protein] synthase III C-terminal" evidence="3">
    <location>
        <begin position="225"/>
        <end position="313"/>
    </location>
</feature>
<organism evidence="4 6">
    <name type="scientific">Orrella dioscoreae</name>
    <dbReference type="NCBI Taxonomy" id="1851544"/>
    <lineage>
        <taxon>Bacteria</taxon>
        <taxon>Pseudomonadati</taxon>
        <taxon>Pseudomonadota</taxon>
        <taxon>Betaproteobacteria</taxon>
        <taxon>Burkholderiales</taxon>
        <taxon>Alcaligenaceae</taxon>
        <taxon>Orrella</taxon>
    </lineage>
</organism>
<keyword evidence="2 4" id="KW-0012">Acyltransferase</keyword>
<protein>
    <submittedName>
        <fullName evidence="4">3-oxoacyl-[acyl-carrier-protein] synthase, KASIII</fullName>
        <ecNumber evidence="4">2.3.1.41</ecNumber>
    </submittedName>
</protein>
<dbReference type="KEGG" id="odi:ODI_R2447"/>
<accession>A0A1C3K797</accession>